<dbReference type="EMBL" id="DWXZ01000064">
    <property type="protein sequence ID" value="HJB37127.1"/>
    <property type="molecule type" value="Genomic_DNA"/>
</dbReference>
<evidence type="ECO:0000313" key="2">
    <source>
        <dbReference type="EMBL" id="HJB37127.1"/>
    </source>
</evidence>
<comment type="caution">
    <text evidence="2">The sequence shown here is derived from an EMBL/GenBank/DDBJ whole genome shotgun (WGS) entry which is preliminary data.</text>
</comment>
<accession>A0A9D2RY68</accession>
<keyword evidence="1" id="KW-1133">Transmembrane helix</keyword>
<proteinExistence type="predicted"/>
<feature type="transmembrane region" description="Helical" evidence="1">
    <location>
        <begin position="33"/>
        <end position="54"/>
    </location>
</feature>
<sequence>MSGPPRINDTVHNQLDMEWSNSLGEKKKPWKTMLSFVIILAVILLAILVPGFLLGS</sequence>
<dbReference type="AlphaFoldDB" id="A0A9D2RY68"/>
<reference evidence="2" key="1">
    <citation type="journal article" date="2021" name="PeerJ">
        <title>Extensive microbial diversity within the chicken gut microbiome revealed by metagenomics and culture.</title>
        <authorList>
            <person name="Gilroy R."/>
            <person name="Ravi A."/>
            <person name="Getino M."/>
            <person name="Pursley I."/>
            <person name="Horton D.L."/>
            <person name="Alikhan N.F."/>
            <person name="Baker D."/>
            <person name="Gharbi K."/>
            <person name="Hall N."/>
            <person name="Watson M."/>
            <person name="Adriaenssens E.M."/>
            <person name="Foster-Nyarko E."/>
            <person name="Jarju S."/>
            <person name="Secka A."/>
            <person name="Antonio M."/>
            <person name="Oren A."/>
            <person name="Chaudhuri R.R."/>
            <person name="La Ragione R."/>
            <person name="Hildebrand F."/>
            <person name="Pallen M.J."/>
        </authorList>
    </citation>
    <scope>NUCLEOTIDE SEQUENCE</scope>
    <source>
        <strain evidence="2">ChiBcolR8-3208</strain>
    </source>
</reference>
<keyword evidence="1" id="KW-0472">Membrane</keyword>
<dbReference type="Proteomes" id="UP000824214">
    <property type="component" value="Unassembled WGS sequence"/>
</dbReference>
<name>A0A9D2RY68_9FIRM</name>
<gene>
    <name evidence="2" type="ORF">H9942_03560</name>
</gene>
<organism evidence="2 3">
    <name type="scientific">Candidatus Acutalibacter ornithocaccae</name>
    <dbReference type="NCBI Taxonomy" id="2838416"/>
    <lineage>
        <taxon>Bacteria</taxon>
        <taxon>Bacillati</taxon>
        <taxon>Bacillota</taxon>
        <taxon>Clostridia</taxon>
        <taxon>Eubacteriales</taxon>
        <taxon>Acutalibacteraceae</taxon>
        <taxon>Acutalibacter</taxon>
    </lineage>
</organism>
<protein>
    <submittedName>
        <fullName evidence="2">Uncharacterized protein</fullName>
    </submittedName>
</protein>
<keyword evidence="1" id="KW-0812">Transmembrane</keyword>
<reference evidence="2" key="2">
    <citation type="submission" date="2021-04" db="EMBL/GenBank/DDBJ databases">
        <authorList>
            <person name="Gilroy R."/>
        </authorList>
    </citation>
    <scope>NUCLEOTIDE SEQUENCE</scope>
    <source>
        <strain evidence="2">ChiBcolR8-3208</strain>
    </source>
</reference>
<evidence type="ECO:0000256" key="1">
    <source>
        <dbReference type="SAM" id="Phobius"/>
    </source>
</evidence>
<evidence type="ECO:0000313" key="3">
    <source>
        <dbReference type="Proteomes" id="UP000824214"/>
    </source>
</evidence>